<evidence type="ECO:0000313" key="2">
    <source>
        <dbReference type="EMBL" id="MBS7457482.1"/>
    </source>
</evidence>
<dbReference type="EMBL" id="JAGQFT010000096">
    <property type="protein sequence ID" value="MBR0563064.1"/>
    <property type="molecule type" value="Genomic_DNA"/>
</dbReference>
<dbReference type="Proteomes" id="UP000675747">
    <property type="component" value="Unassembled WGS sequence"/>
</dbReference>
<gene>
    <name evidence="2" type="ORF">KB893_010085</name>
    <name evidence="1" type="ORF">KB893_11145</name>
</gene>
<keyword evidence="3" id="KW-1185">Reference proteome</keyword>
<dbReference type="RefSeq" id="WP_211926986.1">
    <property type="nucleotide sequence ID" value="NZ_JAGQFT020000006.1"/>
</dbReference>
<evidence type="ECO:0000313" key="3">
    <source>
        <dbReference type="Proteomes" id="UP000675747"/>
    </source>
</evidence>
<dbReference type="InterPro" id="IPR029058">
    <property type="entry name" value="AB_hydrolase_fold"/>
</dbReference>
<protein>
    <submittedName>
        <fullName evidence="1">Phospholipase</fullName>
    </submittedName>
</protein>
<evidence type="ECO:0000313" key="1">
    <source>
        <dbReference type="EMBL" id="MBR0563064.1"/>
    </source>
</evidence>
<dbReference type="Gene3D" id="3.40.50.1820">
    <property type="entry name" value="alpha/beta hydrolase"/>
    <property type="match status" value="1"/>
</dbReference>
<accession>A0A8J8AYV4</accession>
<dbReference type="AlphaFoldDB" id="A0A8J8AYV4"/>
<reference evidence="2 3" key="1">
    <citation type="journal article" date="2021" name="Microbiol. Resour. Announc.">
        <title>Draft Genome Sequence of Coralloluteibacterium stylophorae LMG 29479T.</title>
        <authorList>
            <person name="Karlyshev A.V."/>
            <person name="Kudryashova E.B."/>
            <person name="Ariskina E.V."/>
            <person name="Conroy A.P."/>
            <person name="Abidueva E.Y."/>
        </authorList>
    </citation>
    <scope>NUCLEOTIDE SEQUENCE [LARGE SCALE GENOMIC DNA]</scope>
    <source>
        <strain evidence="2 3">LMG 29479</strain>
    </source>
</reference>
<comment type="caution">
    <text evidence="1">The sequence shown here is derived from an EMBL/GenBank/DDBJ whole genome shotgun (WGS) entry which is preliminary data.</text>
</comment>
<proteinExistence type="predicted"/>
<dbReference type="SUPFAM" id="SSF53474">
    <property type="entry name" value="alpha/beta-Hydrolases"/>
    <property type="match status" value="1"/>
</dbReference>
<sequence length="499" mass="53767">MPPPERPLIVFVHGWGATSTRSYGGLPDAVLAQIRAGRIDADIAHLWLGRYVSFRDEVRMDDLARGFDAALAELLAEAGPGRRVACIAHSTGGVVVREWLARYYPTPADRARCALGHLVMLAPPNAGSALAQLGQSRLAGLRAWFGGVEPGRCLLDWLELGSDASYRLAHGWITGPHAAGDGPPFQFVLCGDAIDRRLYDHVNAYTGEIGSDGVVRLAAAHLDAHYLQLRQPPAADAASARTQRAVALQEQARHRSQGAAFRILPRVAHSGSAMGIMASVVPPGDDHPTVAALLRCLAVRDTVAYAELARAFAAENAVHQAPELRLEIQRVPVLRDREFIHDPHSMLVLRLFDDTGLPVEDVDVLLTGAGSPDRLPRGFMTDRQGNRLAPNVVTFYLNHAVLGGAPPVPRPDGSLARAAAAARRPYGLLVRPRAGGRFVEYRAASTAASFDLLDALAPNQTTWIDIVLHRVVRRGVFRLARPGAAPADFRRVAPGEAID</sequence>
<reference evidence="1" key="2">
    <citation type="submission" date="2021-04" db="EMBL/GenBank/DDBJ databases">
        <authorList>
            <person name="Karlyshev A.V."/>
        </authorList>
    </citation>
    <scope>NUCLEOTIDE SEQUENCE</scope>
    <source>
        <strain evidence="1">LMG 29479</strain>
    </source>
</reference>
<organism evidence="1">
    <name type="scientific">Coralloluteibacterium stylophorae</name>
    <dbReference type="NCBI Taxonomy" id="1776034"/>
    <lineage>
        <taxon>Bacteria</taxon>
        <taxon>Pseudomonadati</taxon>
        <taxon>Pseudomonadota</taxon>
        <taxon>Gammaproteobacteria</taxon>
        <taxon>Lysobacterales</taxon>
        <taxon>Lysobacteraceae</taxon>
        <taxon>Coralloluteibacterium</taxon>
    </lineage>
</organism>
<name>A0A8J8AYV4_9GAMM</name>
<dbReference type="EMBL" id="JAGQFT020000006">
    <property type="protein sequence ID" value="MBS7457482.1"/>
    <property type="molecule type" value="Genomic_DNA"/>
</dbReference>